<name>A0A645EFC3_9ZZZZ</name>
<dbReference type="EMBL" id="VSSQ01046043">
    <property type="protein sequence ID" value="MPM99991.1"/>
    <property type="molecule type" value="Genomic_DNA"/>
</dbReference>
<evidence type="ECO:0000259" key="11">
    <source>
        <dbReference type="SMART" id="SM00836"/>
    </source>
</evidence>
<keyword evidence="8" id="KW-0648">Protein biosynthesis</keyword>
<dbReference type="InterPro" id="IPR009080">
    <property type="entry name" value="tRNAsynth_Ia_anticodon-bd"/>
</dbReference>
<dbReference type="PANTHER" id="PTHR11956:SF5">
    <property type="entry name" value="ARGININE--TRNA LIGASE, CYTOPLASMIC"/>
    <property type="match status" value="1"/>
</dbReference>
<evidence type="ECO:0000256" key="8">
    <source>
        <dbReference type="ARBA" id="ARBA00022917"/>
    </source>
</evidence>
<dbReference type="GO" id="GO:0006420">
    <property type="term" value="P:arginyl-tRNA aminoacylation"/>
    <property type="evidence" value="ECO:0007669"/>
    <property type="project" value="InterPro"/>
</dbReference>
<reference evidence="12" key="1">
    <citation type="submission" date="2019-08" db="EMBL/GenBank/DDBJ databases">
        <authorList>
            <person name="Kucharzyk K."/>
            <person name="Murdoch R.W."/>
            <person name="Higgins S."/>
            <person name="Loffler F."/>
        </authorList>
    </citation>
    <scope>NUCLEOTIDE SEQUENCE</scope>
</reference>
<comment type="subcellular location">
    <subcellularLocation>
        <location evidence="1">Cytoplasm</location>
    </subcellularLocation>
</comment>
<dbReference type="SUPFAM" id="SSF52374">
    <property type="entry name" value="Nucleotidylyl transferase"/>
    <property type="match status" value="1"/>
</dbReference>
<comment type="caution">
    <text evidence="12">The sequence shown here is derived from an EMBL/GenBank/DDBJ whole genome shotgun (WGS) entry which is preliminary data.</text>
</comment>
<gene>
    <name evidence="12" type="primary">argS_47</name>
    <name evidence="12" type="ORF">SDC9_147186</name>
</gene>
<comment type="similarity">
    <text evidence="2">Belongs to the class-I aminoacyl-tRNA synthetase family.</text>
</comment>
<dbReference type="SUPFAM" id="SSF47323">
    <property type="entry name" value="Anticodon-binding domain of a subclass of class I aminoacyl-tRNA synthetases"/>
    <property type="match status" value="1"/>
</dbReference>
<organism evidence="12">
    <name type="scientific">bioreactor metagenome</name>
    <dbReference type="NCBI Taxonomy" id="1076179"/>
    <lineage>
        <taxon>unclassified sequences</taxon>
        <taxon>metagenomes</taxon>
        <taxon>ecological metagenomes</taxon>
    </lineage>
</organism>
<dbReference type="Pfam" id="PF05746">
    <property type="entry name" value="DALR_1"/>
    <property type="match status" value="1"/>
</dbReference>
<evidence type="ECO:0000256" key="3">
    <source>
        <dbReference type="ARBA" id="ARBA00012837"/>
    </source>
</evidence>
<evidence type="ECO:0000256" key="4">
    <source>
        <dbReference type="ARBA" id="ARBA00022490"/>
    </source>
</evidence>
<proteinExistence type="inferred from homology"/>
<evidence type="ECO:0000256" key="10">
    <source>
        <dbReference type="ARBA" id="ARBA00049339"/>
    </source>
</evidence>
<dbReference type="GO" id="GO:0004814">
    <property type="term" value="F:arginine-tRNA ligase activity"/>
    <property type="evidence" value="ECO:0007669"/>
    <property type="project" value="UniProtKB-EC"/>
</dbReference>
<keyword evidence="4" id="KW-0963">Cytoplasm</keyword>
<evidence type="ECO:0000313" key="12">
    <source>
        <dbReference type="EMBL" id="MPM99991.1"/>
    </source>
</evidence>
<protein>
    <recommendedName>
        <fullName evidence="3">arginine--tRNA ligase</fullName>
        <ecNumber evidence="3">6.1.1.19</ecNumber>
    </recommendedName>
</protein>
<evidence type="ECO:0000256" key="7">
    <source>
        <dbReference type="ARBA" id="ARBA00022840"/>
    </source>
</evidence>
<dbReference type="Gene3D" id="1.10.730.10">
    <property type="entry name" value="Isoleucyl-tRNA Synthetase, Domain 1"/>
    <property type="match status" value="1"/>
</dbReference>
<dbReference type="Gene3D" id="3.40.50.620">
    <property type="entry name" value="HUPs"/>
    <property type="match status" value="1"/>
</dbReference>
<keyword evidence="9" id="KW-0030">Aminoacyl-tRNA synthetase</keyword>
<dbReference type="InterPro" id="IPR001278">
    <property type="entry name" value="Arg-tRNA-ligase"/>
</dbReference>
<dbReference type="SMART" id="SM00836">
    <property type="entry name" value="DALR_1"/>
    <property type="match status" value="1"/>
</dbReference>
<dbReference type="GO" id="GO:0005524">
    <property type="term" value="F:ATP binding"/>
    <property type="evidence" value="ECO:0007669"/>
    <property type="project" value="UniProtKB-KW"/>
</dbReference>
<evidence type="ECO:0000256" key="5">
    <source>
        <dbReference type="ARBA" id="ARBA00022598"/>
    </source>
</evidence>
<evidence type="ECO:0000256" key="1">
    <source>
        <dbReference type="ARBA" id="ARBA00004496"/>
    </source>
</evidence>
<sequence length="182" mass="20463">MVRLVDEGQEVKMSKRTGNAITIRELCDDIGVDAARYFFVSRAVDTHLDFDLGLARKKTNENPVYYAQYAHARICSILRQAPKFKQEETYDLLVSEKEVDLLKYIAEFTSVVADAAATRSPNKICNYVQKLAGYFHSFYGAHKIIDEANPELTNQRLGLLLATKQTLANALDLIGISAPEKM</sequence>
<dbReference type="AlphaFoldDB" id="A0A645EFC3"/>
<evidence type="ECO:0000256" key="9">
    <source>
        <dbReference type="ARBA" id="ARBA00023146"/>
    </source>
</evidence>
<keyword evidence="5 12" id="KW-0436">Ligase</keyword>
<keyword evidence="7" id="KW-0067">ATP-binding</keyword>
<dbReference type="GO" id="GO:0005737">
    <property type="term" value="C:cytoplasm"/>
    <property type="evidence" value="ECO:0007669"/>
    <property type="project" value="UniProtKB-SubCell"/>
</dbReference>
<evidence type="ECO:0000256" key="2">
    <source>
        <dbReference type="ARBA" id="ARBA00005594"/>
    </source>
</evidence>
<comment type="catalytic activity">
    <reaction evidence="10">
        <text>tRNA(Arg) + L-arginine + ATP = L-arginyl-tRNA(Arg) + AMP + diphosphate</text>
        <dbReference type="Rhea" id="RHEA:20301"/>
        <dbReference type="Rhea" id="RHEA-COMP:9658"/>
        <dbReference type="Rhea" id="RHEA-COMP:9673"/>
        <dbReference type="ChEBI" id="CHEBI:30616"/>
        <dbReference type="ChEBI" id="CHEBI:32682"/>
        <dbReference type="ChEBI" id="CHEBI:33019"/>
        <dbReference type="ChEBI" id="CHEBI:78442"/>
        <dbReference type="ChEBI" id="CHEBI:78513"/>
        <dbReference type="ChEBI" id="CHEBI:456215"/>
        <dbReference type="EC" id="6.1.1.19"/>
    </reaction>
</comment>
<evidence type="ECO:0000256" key="6">
    <source>
        <dbReference type="ARBA" id="ARBA00022741"/>
    </source>
</evidence>
<feature type="domain" description="DALR anticodon binding" evidence="11">
    <location>
        <begin position="67"/>
        <end position="182"/>
    </location>
</feature>
<dbReference type="EC" id="6.1.1.19" evidence="3"/>
<dbReference type="InterPro" id="IPR014729">
    <property type="entry name" value="Rossmann-like_a/b/a_fold"/>
</dbReference>
<dbReference type="PANTHER" id="PTHR11956">
    <property type="entry name" value="ARGINYL-TRNA SYNTHETASE"/>
    <property type="match status" value="1"/>
</dbReference>
<keyword evidence="6" id="KW-0547">Nucleotide-binding</keyword>
<dbReference type="InterPro" id="IPR008909">
    <property type="entry name" value="DALR_anticod-bd"/>
</dbReference>
<dbReference type="FunFam" id="1.10.730.10:FF:000008">
    <property type="entry name" value="Arginine--tRNA ligase"/>
    <property type="match status" value="1"/>
</dbReference>
<accession>A0A645EFC3</accession>